<sequence>MKRFYTSSKSRVDEIYRRQRTWKRARNTSDEHEERTKVRDEMRSPKYFDANFSSYRSIYTSRKSRLYIDEPF</sequence>
<name>A0ABZ0UMD1_9RICK</name>
<keyword evidence="2" id="KW-1185">Reference proteome</keyword>
<organism evidence="1 2">
    <name type="scientific">Candidatus Bandiella euplotis</name>
    <dbReference type="NCBI Taxonomy" id="1664265"/>
    <lineage>
        <taxon>Bacteria</taxon>
        <taxon>Pseudomonadati</taxon>
        <taxon>Pseudomonadota</taxon>
        <taxon>Alphaproteobacteria</taxon>
        <taxon>Rickettsiales</taxon>
        <taxon>Candidatus Midichloriaceae</taxon>
        <taxon>Candidatus Bandiella</taxon>
    </lineage>
</organism>
<dbReference type="Proteomes" id="UP001327219">
    <property type="component" value="Chromosome"/>
</dbReference>
<evidence type="ECO:0000313" key="1">
    <source>
        <dbReference type="EMBL" id="WPX97092.1"/>
    </source>
</evidence>
<reference evidence="1 2" key="1">
    <citation type="submission" date="2022-11" db="EMBL/GenBank/DDBJ databases">
        <title>Host association and intracellularity evolved multiple times independently in the Rickettsiales.</title>
        <authorList>
            <person name="Castelli M."/>
            <person name="Nardi T."/>
            <person name="Gammuto L."/>
            <person name="Bellinzona G."/>
            <person name="Sabaneyeva E."/>
            <person name="Potekhin A."/>
            <person name="Serra V."/>
            <person name="Petroni G."/>
            <person name="Sassera D."/>
        </authorList>
    </citation>
    <scope>NUCLEOTIDE SEQUENCE [LARGE SCALE GENOMIC DNA]</scope>
    <source>
        <strain evidence="1 2">NDG2</strain>
    </source>
</reference>
<protein>
    <submittedName>
        <fullName evidence="1">Uncharacterized protein</fullName>
    </submittedName>
</protein>
<proteinExistence type="predicted"/>
<gene>
    <name evidence="1" type="ORF">Bandiella_01236</name>
</gene>
<accession>A0ABZ0UMD1</accession>
<evidence type="ECO:0000313" key="2">
    <source>
        <dbReference type="Proteomes" id="UP001327219"/>
    </source>
</evidence>
<dbReference type="EMBL" id="CP110820">
    <property type="protein sequence ID" value="WPX97092.1"/>
    <property type="molecule type" value="Genomic_DNA"/>
</dbReference>